<name>A0A8B7PKD6_HYAAZ</name>
<dbReference type="OrthoDB" id="409543at2759"/>
<dbReference type="InterPro" id="IPR029044">
    <property type="entry name" value="Nucleotide-diphossugar_trans"/>
</dbReference>
<proteinExistence type="predicted"/>
<feature type="chain" id="PRO_5034120675" evidence="1">
    <location>
        <begin position="19"/>
        <end position="360"/>
    </location>
</feature>
<evidence type="ECO:0000313" key="3">
    <source>
        <dbReference type="RefSeq" id="XP_018025841.1"/>
    </source>
</evidence>
<dbReference type="GO" id="GO:0006688">
    <property type="term" value="P:glycosphingolipid biosynthetic process"/>
    <property type="evidence" value="ECO:0007669"/>
    <property type="project" value="TreeGrafter"/>
</dbReference>
<dbReference type="RefSeq" id="XP_018025841.1">
    <property type="nucleotide sequence ID" value="XM_018170352.1"/>
</dbReference>
<dbReference type="SUPFAM" id="SSF53448">
    <property type="entry name" value="Nucleotide-diphospho-sugar transferases"/>
    <property type="match status" value="1"/>
</dbReference>
<dbReference type="PANTHER" id="PTHR12042:SF21">
    <property type="entry name" value="ALPHA1,4-GALACTOSYLTRANSFERASE 1-RELATED"/>
    <property type="match status" value="1"/>
</dbReference>
<organism evidence="2 3">
    <name type="scientific">Hyalella azteca</name>
    <name type="common">Amphipod</name>
    <dbReference type="NCBI Taxonomy" id="294128"/>
    <lineage>
        <taxon>Eukaryota</taxon>
        <taxon>Metazoa</taxon>
        <taxon>Ecdysozoa</taxon>
        <taxon>Arthropoda</taxon>
        <taxon>Crustacea</taxon>
        <taxon>Multicrustacea</taxon>
        <taxon>Malacostraca</taxon>
        <taxon>Eumalacostraca</taxon>
        <taxon>Peracarida</taxon>
        <taxon>Amphipoda</taxon>
        <taxon>Senticaudata</taxon>
        <taxon>Talitrida</taxon>
        <taxon>Talitroidea</taxon>
        <taxon>Hyalellidae</taxon>
        <taxon>Hyalella</taxon>
    </lineage>
</organism>
<dbReference type="Pfam" id="PF04488">
    <property type="entry name" value="Gly_transf_sug"/>
    <property type="match status" value="1"/>
</dbReference>
<evidence type="ECO:0000256" key="1">
    <source>
        <dbReference type="SAM" id="SignalP"/>
    </source>
</evidence>
<accession>A0A8B7PKD6</accession>
<dbReference type="Proteomes" id="UP000694843">
    <property type="component" value="Unplaced"/>
</dbReference>
<feature type="non-terminal residue" evidence="3">
    <location>
        <position position="360"/>
    </location>
</feature>
<dbReference type="GeneID" id="108681331"/>
<protein>
    <submittedName>
        <fullName evidence="3">Uncharacterized protein LOC108681331</fullName>
    </submittedName>
</protein>
<reference evidence="3" key="1">
    <citation type="submission" date="2025-08" db="UniProtKB">
        <authorList>
            <consortium name="RefSeq"/>
        </authorList>
    </citation>
    <scope>IDENTIFICATION</scope>
    <source>
        <tissue evidence="3">Whole organism</tissue>
    </source>
</reference>
<feature type="signal peptide" evidence="1">
    <location>
        <begin position="1"/>
        <end position="18"/>
    </location>
</feature>
<gene>
    <name evidence="3" type="primary">LOC108681331</name>
</gene>
<dbReference type="InterPro" id="IPR007577">
    <property type="entry name" value="GlycoTrfase_DXD_sugar-bd_CS"/>
</dbReference>
<dbReference type="Gene3D" id="3.90.550.20">
    <property type="match status" value="1"/>
</dbReference>
<dbReference type="KEGG" id="hazt:108681331"/>
<dbReference type="GO" id="GO:0016020">
    <property type="term" value="C:membrane"/>
    <property type="evidence" value="ECO:0007669"/>
    <property type="project" value="GOC"/>
</dbReference>
<keyword evidence="2" id="KW-1185">Reference proteome</keyword>
<dbReference type="AlphaFoldDB" id="A0A8B7PKD6"/>
<keyword evidence="1" id="KW-0732">Signal</keyword>
<evidence type="ECO:0000313" key="2">
    <source>
        <dbReference type="Proteomes" id="UP000694843"/>
    </source>
</evidence>
<dbReference type="PANTHER" id="PTHR12042">
    <property type="entry name" value="LACTOSYLCERAMIDE 4-ALPHA-GALACTOSYLTRANSFERASE ALPHA- 1,4-GALACTOSYLTRANSFERASE"/>
    <property type="match status" value="1"/>
</dbReference>
<dbReference type="GO" id="GO:0016758">
    <property type="term" value="F:hexosyltransferase activity"/>
    <property type="evidence" value="ECO:0007669"/>
    <property type="project" value="TreeGrafter"/>
</dbReference>
<dbReference type="InterPro" id="IPR051981">
    <property type="entry name" value="Glycosyltransf_32"/>
</dbReference>
<sequence length="360" mass="39745">MSGHCTMKMLVCFSGTVGVVVKGVREPVGFITDHEMKLLDGAVAEYSSVFDVVVKGVTEPVEFITDLEMKLLDCNTLRHDHWGTGTRLLGNWDAIAGELGRDYWGTGTRLLGNWDAIAGELGRDCWGTGTRLLGNWDAIVGYSALHSPPSSAVDGGSGRNAITEKVQKTCVAKFNEDGTVKLPELYIDVVPDVAASNVYLMETSSAAALPPRGLCSVESYCKLNPHASVWFFVTSNSFEPSTLAALKALQAAYQNLCVVHLNFTRHFEDTPLLELYLSKKFNETAYKINNLSNLSRLVMVYKFGGLYSDMDIIALRPLVGVTDFISLERSINQLTNSMLRMRRQHPMFLSVMRHLAANYN</sequence>